<evidence type="ECO:0000256" key="1">
    <source>
        <dbReference type="SAM" id="MobiDB-lite"/>
    </source>
</evidence>
<dbReference type="EMBL" id="CP139960">
    <property type="protein sequence ID" value="WQD38627.1"/>
    <property type="molecule type" value="Genomic_DNA"/>
</dbReference>
<gene>
    <name evidence="4" type="ORF">U0035_00510</name>
</gene>
<proteinExistence type="predicted"/>
<keyword evidence="5" id="KW-1185">Reference proteome</keyword>
<feature type="compositionally biased region" description="Polar residues" evidence="1">
    <location>
        <begin position="147"/>
        <end position="162"/>
    </location>
</feature>
<evidence type="ECO:0000313" key="4">
    <source>
        <dbReference type="EMBL" id="WQD38627.1"/>
    </source>
</evidence>
<evidence type="ECO:0000259" key="3">
    <source>
        <dbReference type="Pfam" id="PF14470"/>
    </source>
</evidence>
<evidence type="ECO:0000259" key="2">
    <source>
        <dbReference type="Pfam" id="PF09851"/>
    </source>
</evidence>
<dbReference type="InterPro" id="IPR018649">
    <property type="entry name" value="SHOCT"/>
</dbReference>
<protein>
    <submittedName>
        <fullName evidence="4">PH domain-containing protein</fullName>
    </submittedName>
</protein>
<dbReference type="Pfam" id="PF14470">
    <property type="entry name" value="bPH_3"/>
    <property type="match status" value="1"/>
</dbReference>
<dbReference type="RefSeq" id="WP_114791474.1">
    <property type="nucleotide sequence ID" value="NZ_CP139960.1"/>
</dbReference>
<feature type="region of interest" description="Disordered" evidence="1">
    <location>
        <begin position="131"/>
        <end position="165"/>
    </location>
</feature>
<feature type="domain" description="YokE-like PH" evidence="3">
    <location>
        <begin position="29"/>
        <end position="124"/>
    </location>
</feature>
<name>A0ABZ0WAP7_9BACT</name>
<sequence length="199" mass="22638">MSNPIRKFLNEDQDPAAIEKIVGKLGSLLMSGEIIEYIAVQRKPAVNLSPDAIALTTKRIIFCRFKNLGFSMELEDYVWKDVYDCHMKESILGAEFSVKTVGGQISKIDYLPKAQARRLYTVAQEQEEKQREFRRQQDLEDKRATAGNVNVTTAQPQPSYSQPVEDPVATLEKLKTLLDRGLIEQSEYDAKKEEILGRL</sequence>
<dbReference type="InterPro" id="IPR039519">
    <property type="entry name" value="YokE-like_PH"/>
</dbReference>
<feature type="compositionally biased region" description="Basic and acidic residues" evidence="1">
    <location>
        <begin position="131"/>
        <end position="144"/>
    </location>
</feature>
<evidence type="ECO:0000313" key="5">
    <source>
        <dbReference type="Proteomes" id="UP001325680"/>
    </source>
</evidence>
<reference evidence="4 5" key="1">
    <citation type="submission" date="2023-12" db="EMBL/GenBank/DDBJ databases">
        <title>Genome sequencing and assembly of bacterial species from a model synthetic community.</title>
        <authorList>
            <person name="Hogle S.L."/>
        </authorList>
    </citation>
    <scope>NUCLEOTIDE SEQUENCE [LARGE SCALE GENOMIC DNA]</scope>
    <source>
        <strain evidence="4 5">HAMBI_3031</strain>
    </source>
</reference>
<dbReference type="Pfam" id="PF09851">
    <property type="entry name" value="SHOCT"/>
    <property type="match status" value="1"/>
</dbReference>
<organism evidence="4 5">
    <name type="scientific">Niabella yanshanensis</name>
    <dbReference type="NCBI Taxonomy" id="577386"/>
    <lineage>
        <taxon>Bacteria</taxon>
        <taxon>Pseudomonadati</taxon>
        <taxon>Bacteroidota</taxon>
        <taxon>Chitinophagia</taxon>
        <taxon>Chitinophagales</taxon>
        <taxon>Chitinophagaceae</taxon>
        <taxon>Niabella</taxon>
    </lineage>
</organism>
<accession>A0ABZ0WAP7</accession>
<feature type="domain" description="SHOCT" evidence="2">
    <location>
        <begin position="170"/>
        <end position="196"/>
    </location>
</feature>
<dbReference type="Proteomes" id="UP001325680">
    <property type="component" value="Chromosome"/>
</dbReference>